<evidence type="ECO:0000313" key="1">
    <source>
        <dbReference type="EMBL" id="WIO45823.1"/>
    </source>
</evidence>
<dbReference type="EMBL" id="CP124550">
    <property type="protein sequence ID" value="WIO45823.1"/>
    <property type="molecule type" value="Genomic_DNA"/>
</dbReference>
<protein>
    <submittedName>
        <fullName evidence="1">Class IV adenylate cyclase</fullName>
    </submittedName>
</protein>
<dbReference type="InterPro" id="IPR033469">
    <property type="entry name" value="CYTH-like_dom_sf"/>
</dbReference>
<gene>
    <name evidence="1" type="ORF">SEML1_0193</name>
</gene>
<name>A0ABY8WTR5_9BACT</name>
<sequence>MNVDNFEETIAILEAAGLPYTSFQESKRETWRLGDAEIVIDEWPWLAPYIEIEANDEHVVRETAEALGLSWGDAIFGDVMAAYRAQYPHLTPFDTIASIRNVTFDSPLPDMLKK</sequence>
<dbReference type="Proteomes" id="UP001177295">
    <property type="component" value="Chromosome"/>
</dbReference>
<keyword evidence="2" id="KW-1185">Reference proteome</keyword>
<proteinExistence type="predicted"/>
<dbReference type="SUPFAM" id="SSF55154">
    <property type="entry name" value="CYTH-like phosphatases"/>
    <property type="match status" value="1"/>
</dbReference>
<dbReference type="Gene3D" id="2.40.320.10">
    <property type="entry name" value="Hypothetical Protein Pfu-838710-001"/>
    <property type="match status" value="1"/>
</dbReference>
<accession>A0ABY8WTR5</accession>
<evidence type="ECO:0000313" key="2">
    <source>
        <dbReference type="Proteomes" id="UP001177295"/>
    </source>
</evidence>
<dbReference type="RefSeq" id="WP_376754193.1">
    <property type="nucleotide sequence ID" value="NZ_CP124550.1"/>
</dbReference>
<organism evidence="1 2">
    <name type="scientific">Candidatus Southlakia epibionticum</name>
    <dbReference type="NCBI Taxonomy" id="3043284"/>
    <lineage>
        <taxon>Bacteria</taxon>
        <taxon>Candidatus Saccharimonadota</taxon>
        <taxon>Candidatus Saccharimonadia</taxon>
        <taxon>Candidatus Saccharimonadales</taxon>
        <taxon>Candidatus Saccharimonadaceae</taxon>
        <taxon>Candidatus Southlakia</taxon>
    </lineage>
</organism>
<reference evidence="1 2" key="1">
    <citation type="journal article" date="2023" name="Cell">
        <title>Genetic manipulation of Patescibacteria provides mechanistic insights into microbial dark matter and the epibiotic lifestyle.</title>
        <authorList>
            <person name="Wang Y."/>
            <person name="Gallagher L.A."/>
            <person name="Andrade P.A."/>
            <person name="Liu A."/>
            <person name="Humphreys I.R."/>
            <person name="Turkarslan S."/>
            <person name="Cutler K.J."/>
            <person name="Arrieta-Ortiz M.L."/>
            <person name="Li Y."/>
            <person name="Radey M.C."/>
            <person name="McLean J.S."/>
            <person name="Cong Q."/>
            <person name="Baker D."/>
            <person name="Baliga N.S."/>
            <person name="Peterson S.B."/>
            <person name="Mougous J.D."/>
        </authorList>
    </citation>
    <scope>NUCLEOTIDE SEQUENCE [LARGE SCALE GENOMIC DNA]</scope>
    <source>
        <strain evidence="1 2">ML1</strain>
    </source>
</reference>